<accession>C5KMB2</accession>
<dbReference type="AlphaFoldDB" id="C5KMB2"/>
<protein>
    <submittedName>
        <fullName evidence="1">Uncharacterized protein</fullName>
    </submittedName>
</protein>
<dbReference type="EMBL" id="GG674319">
    <property type="protein sequence ID" value="EER14366.1"/>
    <property type="molecule type" value="Genomic_DNA"/>
</dbReference>
<evidence type="ECO:0000313" key="1">
    <source>
        <dbReference type="EMBL" id="EER14366.1"/>
    </source>
</evidence>
<dbReference type="RefSeq" id="XP_002782571.1">
    <property type="nucleotide sequence ID" value="XM_002782525.1"/>
</dbReference>
<name>C5KMB2_PERM5</name>
<reference evidence="1 2" key="1">
    <citation type="submission" date="2008-07" db="EMBL/GenBank/DDBJ databases">
        <authorList>
            <person name="El-Sayed N."/>
            <person name="Caler E."/>
            <person name="Inman J."/>
            <person name="Amedeo P."/>
            <person name="Hass B."/>
            <person name="Wortman J."/>
        </authorList>
    </citation>
    <scope>NUCLEOTIDE SEQUENCE [LARGE SCALE GENOMIC DNA]</scope>
    <source>
        <strain evidence="2">ATCC 50983 / TXsc</strain>
    </source>
</reference>
<gene>
    <name evidence="1" type="ORF">Pmar_PMAR021340</name>
</gene>
<keyword evidence="2" id="KW-1185">Reference proteome</keyword>
<evidence type="ECO:0000313" key="2">
    <source>
        <dbReference type="Proteomes" id="UP000007800"/>
    </source>
</evidence>
<feature type="non-terminal residue" evidence="1">
    <location>
        <position position="73"/>
    </location>
</feature>
<sequence>MVLTRQTQVAQGILMVYVKNWEDDTEDEYEQEYIASLKNEGKQKSYIGAATGGVAAAVGTFVRGRDGVSIEFV</sequence>
<dbReference type="Proteomes" id="UP000007800">
    <property type="component" value="Unassembled WGS sequence"/>
</dbReference>
<proteinExistence type="predicted"/>
<organism evidence="2">
    <name type="scientific">Perkinsus marinus (strain ATCC 50983 / TXsc)</name>
    <dbReference type="NCBI Taxonomy" id="423536"/>
    <lineage>
        <taxon>Eukaryota</taxon>
        <taxon>Sar</taxon>
        <taxon>Alveolata</taxon>
        <taxon>Perkinsozoa</taxon>
        <taxon>Perkinsea</taxon>
        <taxon>Perkinsida</taxon>
        <taxon>Perkinsidae</taxon>
        <taxon>Perkinsus</taxon>
    </lineage>
</organism>
<dbReference type="InParanoid" id="C5KMB2"/>
<dbReference type="GeneID" id="9044746"/>